<feature type="region of interest" description="Disordered" evidence="2">
    <location>
        <begin position="187"/>
        <end position="207"/>
    </location>
</feature>
<evidence type="ECO:0000256" key="2">
    <source>
        <dbReference type="SAM" id="MobiDB-lite"/>
    </source>
</evidence>
<dbReference type="Gene3D" id="1.25.40.10">
    <property type="entry name" value="Tetratricopeptide repeat domain"/>
    <property type="match status" value="1"/>
</dbReference>
<dbReference type="EMBL" id="NVQR01000085">
    <property type="protein sequence ID" value="PCH60667.1"/>
    <property type="molecule type" value="Genomic_DNA"/>
</dbReference>
<sequence length="426" mass="46193">MSLVNNMLRDLGRRKSDIRGSIDVAGLSPAGDFSETKKPVLLITALAVMTLLAVVLVYFYLQLYNSAPVYQEVNIDIVPSSQLNVGGPEVTERIIEAVPVESERLATTPPPTQLSQSLLQAAIGDSEVESMEITAASPELNNGPISTVNTQIENVVESIASLNTVTANEERAAITEVEVTIPTAAIEESRQSQPSNEQVANRVRPDLDGTDAPAVAIFEVEVGATAALKNAVVLNSQQQDLQIVQQALQLFNANRQTDSLALLENYLLVNPSAHQSRETLAKLILSRGQTQQALEIVAEGLAIASAHTGFKKLMARMMLADARPQEAANLLSTRAPAVEDDSEYYEFLATAQLSSKDNEGAIHSYKSLLQVDPTQGKWWYGWAYAQDSLGNNAAALQAYNRAMDQENLSPSLRQRSQRRIAVLGAR</sequence>
<dbReference type="SMART" id="SM00028">
    <property type="entry name" value="TPR"/>
    <property type="match status" value="2"/>
</dbReference>
<gene>
    <name evidence="4" type="ORF">COC19_05620</name>
</gene>
<organism evidence="4 5">
    <name type="scientific">SAR86 cluster bacterium</name>
    <dbReference type="NCBI Taxonomy" id="2030880"/>
    <lineage>
        <taxon>Bacteria</taxon>
        <taxon>Pseudomonadati</taxon>
        <taxon>Pseudomonadota</taxon>
        <taxon>Gammaproteobacteria</taxon>
        <taxon>SAR86 cluster</taxon>
    </lineage>
</organism>
<reference evidence="5" key="1">
    <citation type="submission" date="2017-08" db="EMBL/GenBank/DDBJ databases">
        <title>A dynamic microbial community with high functional redundancy inhabits the cold, oxic subseafloor aquifer.</title>
        <authorList>
            <person name="Tully B.J."/>
            <person name="Wheat C.G."/>
            <person name="Glazer B.T."/>
            <person name="Huber J.A."/>
        </authorList>
    </citation>
    <scope>NUCLEOTIDE SEQUENCE [LARGE SCALE GENOMIC DNA]</scope>
</reference>
<keyword evidence="3" id="KW-1133">Transmembrane helix</keyword>
<keyword evidence="1" id="KW-0802">TPR repeat</keyword>
<dbReference type="SUPFAM" id="SSF48452">
    <property type="entry name" value="TPR-like"/>
    <property type="match status" value="1"/>
</dbReference>
<feature type="transmembrane region" description="Helical" evidence="3">
    <location>
        <begin position="40"/>
        <end position="61"/>
    </location>
</feature>
<dbReference type="AlphaFoldDB" id="A0A2A4MLN4"/>
<name>A0A2A4MLN4_9GAMM</name>
<protein>
    <submittedName>
        <fullName evidence="4">Uncharacterized protein</fullName>
    </submittedName>
</protein>
<keyword evidence="3" id="KW-0472">Membrane</keyword>
<dbReference type="PROSITE" id="PS50005">
    <property type="entry name" value="TPR"/>
    <property type="match status" value="1"/>
</dbReference>
<keyword evidence="3" id="KW-0812">Transmembrane</keyword>
<dbReference type="InterPro" id="IPR011990">
    <property type="entry name" value="TPR-like_helical_dom_sf"/>
</dbReference>
<proteinExistence type="predicted"/>
<comment type="caution">
    <text evidence="4">The sequence shown here is derived from an EMBL/GenBank/DDBJ whole genome shotgun (WGS) entry which is preliminary data.</text>
</comment>
<evidence type="ECO:0000313" key="5">
    <source>
        <dbReference type="Proteomes" id="UP000218172"/>
    </source>
</evidence>
<evidence type="ECO:0000313" key="4">
    <source>
        <dbReference type="EMBL" id="PCH60667.1"/>
    </source>
</evidence>
<dbReference type="Proteomes" id="UP000218172">
    <property type="component" value="Unassembled WGS sequence"/>
</dbReference>
<evidence type="ECO:0000256" key="1">
    <source>
        <dbReference type="PROSITE-ProRule" id="PRU00339"/>
    </source>
</evidence>
<accession>A0A2A4MLN4</accession>
<feature type="repeat" description="TPR" evidence="1">
    <location>
        <begin position="342"/>
        <end position="375"/>
    </location>
</feature>
<evidence type="ECO:0000256" key="3">
    <source>
        <dbReference type="SAM" id="Phobius"/>
    </source>
</evidence>
<dbReference type="InterPro" id="IPR019734">
    <property type="entry name" value="TPR_rpt"/>
</dbReference>